<keyword evidence="1" id="KW-0812">Transmembrane</keyword>
<reference evidence="3" key="1">
    <citation type="journal article" date="2019" name="Int. J. Syst. Evol. Microbiol.">
        <title>The Global Catalogue of Microorganisms (GCM) 10K type strain sequencing project: providing services to taxonomists for standard genome sequencing and annotation.</title>
        <authorList>
            <consortium name="The Broad Institute Genomics Platform"/>
            <consortium name="The Broad Institute Genome Sequencing Center for Infectious Disease"/>
            <person name="Wu L."/>
            <person name="Ma J."/>
        </authorList>
    </citation>
    <scope>NUCLEOTIDE SEQUENCE [LARGE SCALE GENOMIC DNA]</scope>
    <source>
        <strain evidence="3">JCM 17728</strain>
    </source>
</reference>
<evidence type="ECO:0008006" key="4">
    <source>
        <dbReference type="Google" id="ProtNLM"/>
    </source>
</evidence>
<proteinExistence type="predicted"/>
<evidence type="ECO:0000313" key="3">
    <source>
        <dbReference type="Proteomes" id="UP001501011"/>
    </source>
</evidence>
<feature type="transmembrane region" description="Helical" evidence="1">
    <location>
        <begin position="12"/>
        <end position="33"/>
    </location>
</feature>
<dbReference type="RefSeq" id="WP_345291460.1">
    <property type="nucleotide sequence ID" value="NZ_BAABFV010000001.1"/>
</dbReference>
<name>A0ABP8ICZ8_9GAMM</name>
<protein>
    <recommendedName>
        <fullName evidence="4">CHASE3 domain-containing protein</fullName>
    </recommendedName>
</protein>
<dbReference type="EMBL" id="BAABFV010000001">
    <property type="protein sequence ID" value="GAA4355854.1"/>
    <property type="molecule type" value="Genomic_DNA"/>
</dbReference>
<keyword evidence="1" id="KW-0472">Membrane</keyword>
<gene>
    <name evidence="2" type="ORF">GCM10023151_03260</name>
</gene>
<evidence type="ECO:0000256" key="1">
    <source>
        <dbReference type="SAM" id="Phobius"/>
    </source>
</evidence>
<keyword evidence="1" id="KW-1133">Transmembrane helix</keyword>
<sequence length="153" mass="17745">MSKKISYRQQLSNNLIAIVSLLVAVAALTYNTWRSSTTEVNRNYRNASFQLIIQLAELQSITNELHFNAPTNNDQTWQRYFDKSLIEGWGHIALIEDLSPLLSDDFTQEAQHLKDTWQQYHRQLGTKPSAEQNITSHIQSMRTMTREFISTLD</sequence>
<dbReference type="Proteomes" id="UP001501011">
    <property type="component" value="Unassembled WGS sequence"/>
</dbReference>
<organism evidence="2 3">
    <name type="scientific">Kangiella marina</name>
    <dbReference type="NCBI Taxonomy" id="1079178"/>
    <lineage>
        <taxon>Bacteria</taxon>
        <taxon>Pseudomonadati</taxon>
        <taxon>Pseudomonadota</taxon>
        <taxon>Gammaproteobacteria</taxon>
        <taxon>Kangiellales</taxon>
        <taxon>Kangiellaceae</taxon>
        <taxon>Kangiella</taxon>
    </lineage>
</organism>
<comment type="caution">
    <text evidence="2">The sequence shown here is derived from an EMBL/GenBank/DDBJ whole genome shotgun (WGS) entry which is preliminary data.</text>
</comment>
<evidence type="ECO:0000313" key="2">
    <source>
        <dbReference type="EMBL" id="GAA4355854.1"/>
    </source>
</evidence>
<keyword evidence="3" id="KW-1185">Reference proteome</keyword>
<accession>A0ABP8ICZ8</accession>